<keyword evidence="7" id="KW-1185">Reference proteome</keyword>
<evidence type="ECO:0000313" key="6">
    <source>
        <dbReference type="EMBL" id="QDU71349.1"/>
    </source>
</evidence>
<feature type="domain" description="Sulfatase N-terminal" evidence="5">
    <location>
        <begin position="24"/>
        <end position="398"/>
    </location>
</feature>
<dbReference type="PROSITE" id="PS00523">
    <property type="entry name" value="SULFATASE_1"/>
    <property type="match status" value="1"/>
</dbReference>
<dbReference type="KEGG" id="mcad:Pan265_11980"/>
<dbReference type="GO" id="GO:0004065">
    <property type="term" value="F:arylsulfatase activity"/>
    <property type="evidence" value="ECO:0007669"/>
    <property type="project" value="UniProtKB-EC"/>
</dbReference>
<dbReference type="InterPro" id="IPR000917">
    <property type="entry name" value="Sulfatase_N"/>
</dbReference>
<keyword evidence="4" id="KW-0325">Glycoprotein</keyword>
<comment type="similarity">
    <text evidence="1">Belongs to the sulfatase family.</text>
</comment>
<keyword evidence="2" id="KW-0732">Signal</keyword>
<dbReference type="EMBL" id="CP036280">
    <property type="protein sequence ID" value="QDU71349.1"/>
    <property type="molecule type" value="Genomic_DNA"/>
</dbReference>
<evidence type="ECO:0000256" key="1">
    <source>
        <dbReference type="ARBA" id="ARBA00008779"/>
    </source>
</evidence>
<dbReference type="InterPro" id="IPR024607">
    <property type="entry name" value="Sulfatase_CS"/>
</dbReference>
<dbReference type="SUPFAM" id="SSF53649">
    <property type="entry name" value="Alkaline phosphatase-like"/>
    <property type="match status" value="1"/>
</dbReference>
<dbReference type="CDD" id="cd16031">
    <property type="entry name" value="G6S_like"/>
    <property type="match status" value="1"/>
</dbReference>
<sequence>MKRFLSVLICLMLLSPVRGQERRPNIVFVFTDDHATSAISAYGSTRNVTPNLDRLAREGVLMENFFCTNSICAPSRAAILTGLHSHANGQMTNQQTFDGSQTTMPKLLREAGYQTAIVGKWHLKSDPTGFDHWEVLPGQGRYYNPEYIHHEEGRRRVEGYSTDLTTEKAMAWMDGRDAERPFLLMVHYKAPHRSWQPGPQELHLYRDPIPVPPTLEDDYSRRSGVQRVQEMEIARHMLWGHDLAIDHPDDDSRFTYEATVRSMTPEQRATYETAFAEENAWLIENEKDMTPSEILRWKYQRYLGNYLRCVAGVDRNIGRLLDYLQGSGLEENTIVIYSSDQGFYLGEHGWFDKRWMYEESFRMPFIARWPGRFPAGLTRADLAQNIDVAPTLLDAAGAEVPGSMHGVSILSVLKGQPAAFPRSSIYYHFSASEAWHRVPAHYGVRTATHKLMYFYEHDTFEMYDLSLDPQEMNSVYGDPAYADVQEDLLYRLQSLRNDFNDTTGEPLP</sequence>
<dbReference type="Proteomes" id="UP000320386">
    <property type="component" value="Chromosome"/>
</dbReference>
<dbReference type="Gene3D" id="3.40.720.10">
    <property type="entry name" value="Alkaline Phosphatase, subunit A"/>
    <property type="match status" value="1"/>
</dbReference>
<keyword evidence="3 6" id="KW-0378">Hydrolase</keyword>
<dbReference type="AlphaFoldDB" id="A0A518BWJ5"/>
<dbReference type="RefSeq" id="WP_145445502.1">
    <property type="nucleotide sequence ID" value="NZ_CP036280.1"/>
</dbReference>
<organism evidence="6 7">
    <name type="scientific">Mucisphaera calidilacus</name>
    <dbReference type="NCBI Taxonomy" id="2527982"/>
    <lineage>
        <taxon>Bacteria</taxon>
        <taxon>Pseudomonadati</taxon>
        <taxon>Planctomycetota</taxon>
        <taxon>Phycisphaerae</taxon>
        <taxon>Phycisphaerales</taxon>
        <taxon>Phycisphaeraceae</taxon>
        <taxon>Mucisphaera</taxon>
    </lineage>
</organism>
<evidence type="ECO:0000256" key="3">
    <source>
        <dbReference type="ARBA" id="ARBA00022801"/>
    </source>
</evidence>
<dbReference type="PANTHER" id="PTHR43108:SF6">
    <property type="entry name" value="N-SULPHOGLUCOSAMINE SULPHOHYDROLASE"/>
    <property type="match status" value="1"/>
</dbReference>
<gene>
    <name evidence="6" type="primary">atsA_4</name>
    <name evidence="6" type="ORF">Pan265_11980</name>
</gene>
<evidence type="ECO:0000259" key="5">
    <source>
        <dbReference type="Pfam" id="PF00884"/>
    </source>
</evidence>
<dbReference type="PANTHER" id="PTHR43108">
    <property type="entry name" value="N-ACETYLGLUCOSAMINE-6-SULFATASE FAMILY MEMBER"/>
    <property type="match status" value="1"/>
</dbReference>
<evidence type="ECO:0000313" key="7">
    <source>
        <dbReference type="Proteomes" id="UP000320386"/>
    </source>
</evidence>
<protein>
    <submittedName>
        <fullName evidence="6">Arylsulfatase</fullName>
        <ecNumber evidence="6">3.1.6.1</ecNumber>
    </submittedName>
</protein>
<dbReference type="OrthoDB" id="237120at2"/>
<proteinExistence type="inferred from homology"/>
<dbReference type="PROSITE" id="PS00149">
    <property type="entry name" value="SULFATASE_2"/>
    <property type="match status" value="1"/>
</dbReference>
<dbReference type="InterPro" id="IPR017850">
    <property type="entry name" value="Alkaline_phosphatase_core_sf"/>
</dbReference>
<name>A0A518BWJ5_9BACT</name>
<evidence type="ECO:0000256" key="2">
    <source>
        <dbReference type="ARBA" id="ARBA00022729"/>
    </source>
</evidence>
<accession>A0A518BWJ5</accession>
<dbReference type="EC" id="3.1.6.1" evidence="6"/>
<reference evidence="6 7" key="1">
    <citation type="submission" date="2019-02" db="EMBL/GenBank/DDBJ databases">
        <title>Deep-cultivation of Planctomycetes and their phenomic and genomic characterization uncovers novel biology.</title>
        <authorList>
            <person name="Wiegand S."/>
            <person name="Jogler M."/>
            <person name="Boedeker C."/>
            <person name="Pinto D."/>
            <person name="Vollmers J."/>
            <person name="Rivas-Marin E."/>
            <person name="Kohn T."/>
            <person name="Peeters S.H."/>
            <person name="Heuer A."/>
            <person name="Rast P."/>
            <person name="Oberbeckmann S."/>
            <person name="Bunk B."/>
            <person name="Jeske O."/>
            <person name="Meyerdierks A."/>
            <person name="Storesund J.E."/>
            <person name="Kallscheuer N."/>
            <person name="Luecker S."/>
            <person name="Lage O.M."/>
            <person name="Pohl T."/>
            <person name="Merkel B.J."/>
            <person name="Hornburger P."/>
            <person name="Mueller R.-W."/>
            <person name="Bruemmer F."/>
            <person name="Labrenz M."/>
            <person name="Spormann A.M."/>
            <person name="Op den Camp H."/>
            <person name="Overmann J."/>
            <person name="Amann R."/>
            <person name="Jetten M.S.M."/>
            <person name="Mascher T."/>
            <person name="Medema M.H."/>
            <person name="Devos D.P."/>
            <person name="Kaster A.-K."/>
            <person name="Ovreas L."/>
            <person name="Rohde M."/>
            <person name="Galperin M.Y."/>
            <person name="Jogler C."/>
        </authorList>
    </citation>
    <scope>NUCLEOTIDE SEQUENCE [LARGE SCALE GENOMIC DNA]</scope>
    <source>
        <strain evidence="6 7">Pan265</strain>
    </source>
</reference>
<dbReference type="Pfam" id="PF00884">
    <property type="entry name" value="Sulfatase"/>
    <property type="match status" value="1"/>
</dbReference>
<evidence type="ECO:0000256" key="4">
    <source>
        <dbReference type="ARBA" id="ARBA00023180"/>
    </source>
</evidence>